<name>A0A316TKQ1_9BACT</name>
<accession>A0A316TKQ1</accession>
<evidence type="ECO:0000259" key="10">
    <source>
        <dbReference type="Pfam" id="PF00155"/>
    </source>
</evidence>
<keyword evidence="7 9" id="KW-0663">Pyridoxal phosphate</keyword>
<evidence type="ECO:0000256" key="2">
    <source>
        <dbReference type="ARBA" id="ARBA00005011"/>
    </source>
</evidence>
<dbReference type="Proteomes" id="UP000245533">
    <property type="component" value="Unassembled WGS sequence"/>
</dbReference>
<evidence type="ECO:0000256" key="4">
    <source>
        <dbReference type="ARBA" id="ARBA00011738"/>
    </source>
</evidence>
<dbReference type="PANTHER" id="PTHR43643:SF3">
    <property type="entry name" value="HISTIDINOL-PHOSPHATE AMINOTRANSFERASE"/>
    <property type="match status" value="1"/>
</dbReference>
<comment type="subunit">
    <text evidence="4 9">Homodimer.</text>
</comment>
<evidence type="ECO:0000256" key="6">
    <source>
        <dbReference type="ARBA" id="ARBA00022679"/>
    </source>
</evidence>
<dbReference type="PROSITE" id="PS00599">
    <property type="entry name" value="AA_TRANSFER_CLASS_2"/>
    <property type="match status" value="1"/>
</dbReference>
<comment type="pathway">
    <text evidence="2 9">Amino-acid biosynthesis; L-histidine biosynthesis; L-histidine from 5-phospho-alpha-D-ribose 1-diphosphate: step 7/9.</text>
</comment>
<comment type="caution">
    <text evidence="11">The sequence shown here is derived from an EMBL/GenBank/DDBJ whole genome shotgun (WGS) entry which is preliminary data.</text>
</comment>
<dbReference type="AlphaFoldDB" id="A0A316TKQ1"/>
<dbReference type="RefSeq" id="WP_109648199.1">
    <property type="nucleotide sequence ID" value="NZ_QGGB01000012.1"/>
</dbReference>
<dbReference type="EC" id="2.6.1.9" evidence="9"/>
<dbReference type="InterPro" id="IPR050106">
    <property type="entry name" value="HistidinolP_aminotransfase"/>
</dbReference>
<feature type="modified residue" description="N6-(pyridoxal phosphate)lysine" evidence="9">
    <location>
        <position position="226"/>
    </location>
</feature>
<evidence type="ECO:0000256" key="8">
    <source>
        <dbReference type="ARBA" id="ARBA00047481"/>
    </source>
</evidence>
<dbReference type="InterPro" id="IPR005861">
    <property type="entry name" value="HisP_aminotrans"/>
</dbReference>
<dbReference type="PANTHER" id="PTHR43643">
    <property type="entry name" value="HISTIDINOL-PHOSPHATE AMINOTRANSFERASE 2"/>
    <property type="match status" value="1"/>
</dbReference>
<feature type="domain" description="Aminotransferase class I/classII large" evidence="10">
    <location>
        <begin position="37"/>
        <end position="357"/>
    </location>
</feature>
<dbReference type="GO" id="GO:0030170">
    <property type="term" value="F:pyridoxal phosphate binding"/>
    <property type="evidence" value="ECO:0007669"/>
    <property type="project" value="InterPro"/>
</dbReference>
<evidence type="ECO:0000313" key="12">
    <source>
        <dbReference type="Proteomes" id="UP000245533"/>
    </source>
</evidence>
<dbReference type="InterPro" id="IPR015422">
    <property type="entry name" value="PyrdxlP-dep_Trfase_small"/>
</dbReference>
<keyword evidence="9" id="KW-0028">Amino-acid biosynthesis</keyword>
<organism evidence="11 12">
    <name type="scientific">Rhodohalobacter mucosus</name>
    <dbReference type="NCBI Taxonomy" id="2079485"/>
    <lineage>
        <taxon>Bacteria</taxon>
        <taxon>Pseudomonadati</taxon>
        <taxon>Balneolota</taxon>
        <taxon>Balneolia</taxon>
        <taxon>Balneolales</taxon>
        <taxon>Balneolaceae</taxon>
        <taxon>Rhodohalobacter</taxon>
    </lineage>
</organism>
<dbReference type="SUPFAM" id="SSF53383">
    <property type="entry name" value="PLP-dependent transferases"/>
    <property type="match status" value="1"/>
</dbReference>
<reference evidence="11 12" key="1">
    <citation type="submission" date="2018-05" db="EMBL/GenBank/DDBJ databases">
        <title>Rhodohalobacter halophilus gen. nov., sp. nov., a moderately halophilic member of the family Balneolaceae.</title>
        <authorList>
            <person name="Liu Z.-W."/>
        </authorList>
    </citation>
    <scope>NUCLEOTIDE SEQUENCE [LARGE SCALE GENOMIC DNA]</scope>
    <source>
        <strain evidence="11 12">8A47</strain>
    </source>
</reference>
<keyword evidence="5 9" id="KW-0032">Aminotransferase</keyword>
<dbReference type="EMBL" id="QGGB01000012">
    <property type="protein sequence ID" value="PWN05123.1"/>
    <property type="molecule type" value="Genomic_DNA"/>
</dbReference>
<dbReference type="InterPro" id="IPR004839">
    <property type="entry name" value="Aminotransferase_I/II_large"/>
</dbReference>
<evidence type="ECO:0000256" key="3">
    <source>
        <dbReference type="ARBA" id="ARBA00007970"/>
    </source>
</evidence>
<proteinExistence type="inferred from homology"/>
<sequence>MNISEIVPENIKKLKPYVAGKTIAEVRNEYHPDSISKLASNENRLGCSPAVKPAVIDALESIQDYPDPIAEKLRTAIAEQNHVKPEEILLAAGSESIISILCRTFFKNGDNAVTSNVTFVGFFVQTGVRGIELKKVPVTTGYGFDVDAMLNAIDSQTKMVYLANPNNPTGTILAAEEYRKLVDGIPDNVLLIADEAYYEYAKGYPDFLPAMEYRKENVVILRTFSKAYGLAGLRIGYAIAHPDVIREMIKAKLTFEPTAAAQAAALAAYGDFDFLRKSVELVEKGKEDLYGFFDMNDVEYVRSVSNSVMMILDSEREAVDFTQGMLKKGVILRRINAFGLPNCVRITIGRESEMDHFKNSFKKVYGPKKGSLLENEQKK</sequence>
<dbReference type="HAMAP" id="MF_01023">
    <property type="entry name" value="HisC_aminotrans_2"/>
    <property type="match status" value="1"/>
</dbReference>
<evidence type="ECO:0000256" key="9">
    <source>
        <dbReference type="HAMAP-Rule" id="MF_01023"/>
    </source>
</evidence>
<keyword evidence="6 9" id="KW-0808">Transferase</keyword>
<evidence type="ECO:0000256" key="7">
    <source>
        <dbReference type="ARBA" id="ARBA00022898"/>
    </source>
</evidence>
<keyword evidence="9" id="KW-0368">Histidine biosynthesis</keyword>
<dbReference type="UniPathway" id="UPA00031">
    <property type="reaction ID" value="UER00012"/>
</dbReference>
<dbReference type="Gene3D" id="3.40.640.10">
    <property type="entry name" value="Type I PLP-dependent aspartate aminotransferase-like (Major domain)"/>
    <property type="match status" value="1"/>
</dbReference>
<dbReference type="GO" id="GO:0004400">
    <property type="term" value="F:histidinol-phosphate transaminase activity"/>
    <property type="evidence" value="ECO:0007669"/>
    <property type="project" value="UniProtKB-UniRule"/>
</dbReference>
<dbReference type="GO" id="GO:0000105">
    <property type="term" value="P:L-histidine biosynthetic process"/>
    <property type="evidence" value="ECO:0007669"/>
    <property type="project" value="UniProtKB-UniRule"/>
</dbReference>
<dbReference type="InterPro" id="IPR015421">
    <property type="entry name" value="PyrdxlP-dep_Trfase_major"/>
</dbReference>
<dbReference type="InterPro" id="IPR001917">
    <property type="entry name" value="Aminotrans_II_pyridoxalP_BS"/>
</dbReference>
<dbReference type="CDD" id="cd00609">
    <property type="entry name" value="AAT_like"/>
    <property type="match status" value="1"/>
</dbReference>
<evidence type="ECO:0000256" key="5">
    <source>
        <dbReference type="ARBA" id="ARBA00022576"/>
    </source>
</evidence>
<dbReference type="InterPro" id="IPR015424">
    <property type="entry name" value="PyrdxlP-dep_Trfase"/>
</dbReference>
<dbReference type="OrthoDB" id="9813612at2"/>
<dbReference type="Pfam" id="PF00155">
    <property type="entry name" value="Aminotran_1_2"/>
    <property type="match status" value="1"/>
</dbReference>
<dbReference type="NCBIfam" id="TIGR01141">
    <property type="entry name" value="hisC"/>
    <property type="match status" value="1"/>
</dbReference>
<comment type="catalytic activity">
    <reaction evidence="8 9">
        <text>L-histidinol phosphate + 2-oxoglutarate = 3-(imidazol-4-yl)-2-oxopropyl phosphate + L-glutamate</text>
        <dbReference type="Rhea" id="RHEA:23744"/>
        <dbReference type="ChEBI" id="CHEBI:16810"/>
        <dbReference type="ChEBI" id="CHEBI:29985"/>
        <dbReference type="ChEBI" id="CHEBI:57766"/>
        <dbReference type="ChEBI" id="CHEBI:57980"/>
        <dbReference type="EC" id="2.6.1.9"/>
    </reaction>
</comment>
<dbReference type="Gene3D" id="3.90.1150.10">
    <property type="entry name" value="Aspartate Aminotransferase, domain 1"/>
    <property type="match status" value="1"/>
</dbReference>
<evidence type="ECO:0000313" key="11">
    <source>
        <dbReference type="EMBL" id="PWN05123.1"/>
    </source>
</evidence>
<evidence type="ECO:0000256" key="1">
    <source>
        <dbReference type="ARBA" id="ARBA00001933"/>
    </source>
</evidence>
<gene>
    <name evidence="9 11" type="primary">hisC</name>
    <name evidence="11" type="ORF">DDZ15_16345</name>
</gene>
<protein>
    <recommendedName>
        <fullName evidence="9">Histidinol-phosphate aminotransferase</fullName>
        <ecNumber evidence="9">2.6.1.9</ecNumber>
    </recommendedName>
    <alternativeName>
        <fullName evidence="9">Imidazole acetol-phosphate transaminase</fullName>
    </alternativeName>
</protein>
<comment type="cofactor">
    <cofactor evidence="1 9">
        <name>pyridoxal 5'-phosphate</name>
        <dbReference type="ChEBI" id="CHEBI:597326"/>
    </cofactor>
</comment>
<keyword evidence="12" id="KW-1185">Reference proteome</keyword>
<comment type="similarity">
    <text evidence="3 9">Belongs to the class-II pyridoxal-phosphate-dependent aminotransferase family. Histidinol-phosphate aminotransferase subfamily.</text>
</comment>